<protein>
    <submittedName>
        <fullName evidence="2">Uncharacterized protein</fullName>
    </submittedName>
</protein>
<organism evidence="2 3">
    <name type="scientific">Solanum tuberosum</name>
    <name type="common">Potato</name>
    <dbReference type="NCBI Taxonomy" id="4113"/>
    <lineage>
        <taxon>Eukaryota</taxon>
        <taxon>Viridiplantae</taxon>
        <taxon>Streptophyta</taxon>
        <taxon>Embryophyta</taxon>
        <taxon>Tracheophyta</taxon>
        <taxon>Spermatophyta</taxon>
        <taxon>Magnoliopsida</taxon>
        <taxon>eudicotyledons</taxon>
        <taxon>Gunneridae</taxon>
        <taxon>Pentapetalae</taxon>
        <taxon>asterids</taxon>
        <taxon>lamiids</taxon>
        <taxon>Solanales</taxon>
        <taxon>Solanaceae</taxon>
        <taxon>Solanoideae</taxon>
        <taxon>Solaneae</taxon>
        <taxon>Solanum</taxon>
    </lineage>
</organism>
<evidence type="ECO:0000313" key="2">
    <source>
        <dbReference type="EMBL" id="KAH0770375.1"/>
    </source>
</evidence>
<dbReference type="Proteomes" id="UP000826656">
    <property type="component" value="Unassembled WGS sequence"/>
</dbReference>
<reference evidence="2 3" key="1">
    <citation type="journal article" date="2021" name="bioRxiv">
        <title>Chromosome-scale and haplotype-resolved genome assembly of a tetraploid potato cultivar.</title>
        <authorList>
            <person name="Sun H."/>
            <person name="Jiao W.-B."/>
            <person name="Krause K."/>
            <person name="Campoy J.A."/>
            <person name="Goel M."/>
            <person name="Folz-Donahue K."/>
            <person name="Kukat C."/>
            <person name="Huettel B."/>
            <person name="Schneeberger K."/>
        </authorList>
    </citation>
    <scope>NUCLEOTIDE SEQUENCE [LARGE SCALE GENOMIC DNA]</scope>
    <source>
        <strain evidence="2">SolTubOtavaFocal</strain>
        <tissue evidence="2">Leaves</tissue>
    </source>
</reference>
<accession>A0ABQ7VQ25</accession>
<keyword evidence="3" id="KW-1185">Reference proteome</keyword>
<evidence type="ECO:0000313" key="3">
    <source>
        <dbReference type="Proteomes" id="UP000826656"/>
    </source>
</evidence>
<proteinExistence type="predicted"/>
<evidence type="ECO:0000256" key="1">
    <source>
        <dbReference type="SAM" id="MobiDB-lite"/>
    </source>
</evidence>
<gene>
    <name evidence="2" type="ORF">KY290_014356</name>
</gene>
<feature type="region of interest" description="Disordered" evidence="1">
    <location>
        <begin position="90"/>
        <end position="111"/>
    </location>
</feature>
<comment type="caution">
    <text evidence="2">The sequence shown here is derived from an EMBL/GenBank/DDBJ whole genome shotgun (WGS) entry which is preliminary data.</text>
</comment>
<sequence>MVCALGRGGRRRASRHSACLGVGRGLRASRHNLGEGRGRRGLESQYVPWGRGGGPRGIMCASRWGRRASRHGTCLGVGVLRHNVGVGGTVLQGEAGPRGTHRASGQDEGPRGLVRGAFKHGVCLMVRRGEGPRGTVRALRLVGGPRGTHDLGPRDTVCALESGARVLETQCMPQGREPSRCGVFFRVRVKVDRVPRGRGLEARTRTWIGVLEIWYVPRGGEGGLEARCVPRGGGRGPFFMPCVRGEGGF</sequence>
<name>A0ABQ7VQ25_SOLTU</name>
<dbReference type="EMBL" id="JAIVGD010000011">
    <property type="protein sequence ID" value="KAH0770375.1"/>
    <property type="molecule type" value="Genomic_DNA"/>
</dbReference>